<dbReference type="Proteomes" id="UP000232928">
    <property type="component" value="Unassembled WGS sequence"/>
</dbReference>
<dbReference type="Pfam" id="PF09355">
    <property type="entry name" value="Phage_Gp19"/>
    <property type="match status" value="1"/>
</dbReference>
<dbReference type="InterPro" id="IPR018963">
    <property type="entry name" value="Mycophage_D29_Gp19"/>
</dbReference>
<organism evidence="1 2">
    <name type="scientific">Bifidobacterium longum</name>
    <dbReference type="NCBI Taxonomy" id="216816"/>
    <lineage>
        <taxon>Bacteria</taxon>
        <taxon>Bacillati</taxon>
        <taxon>Actinomycetota</taxon>
        <taxon>Actinomycetes</taxon>
        <taxon>Bifidobacteriales</taxon>
        <taxon>Bifidobacteriaceae</taxon>
        <taxon>Bifidobacterium</taxon>
    </lineage>
</organism>
<reference evidence="1 2" key="1">
    <citation type="submission" date="2017-12" db="EMBL/GenBank/DDBJ databases">
        <title>Bifidobacterium longum APC/DPC strains.</title>
        <authorList>
            <person name="Arboleya S."/>
        </authorList>
    </citation>
    <scope>NUCLEOTIDE SEQUENCE [LARGE SCALE GENOMIC DNA]</scope>
    <source>
        <strain evidence="1 2">APC1461</strain>
    </source>
</reference>
<accession>A0A2N0TKC8</accession>
<proteinExistence type="predicted"/>
<dbReference type="AlphaFoldDB" id="A0A2N0TKC8"/>
<dbReference type="EMBL" id="PJEG01000010">
    <property type="protein sequence ID" value="PKD15205.1"/>
    <property type="molecule type" value="Genomic_DNA"/>
</dbReference>
<dbReference type="RefSeq" id="WP_101027581.1">
    <property type="nucleotide sequence ID" value="NZ_PJEG01000010.1"/>
</dbReference>
<comment type="caution">
    <text evidence="1">The sequence shown here is derived from an EMBL/GenBank/DDBJ whole genome shotgun (WGS) entry which is preliminary data.</text>
</comment>
<evidence type="ECO:0000313" key="1">
    <source>
        <dbReference type="EMBL" id="PKD15205.1"/>
    </source>
</evidence>
<gene>
    <name evidence="1" type="ORF">APC1461_0733</name>
</gene>
<evidence type="ECO:0000313" key="2">
    <source>
        <dbReference type="Proteomes" id="UP000232928"/>
    </source>
</evidence>
<name>A0A2N0TKC8_BIFLN</name>
<sequence>MTSAAPAEPFATYEDVEKRWHVLTAAERETAATLLEDTTQIIVDTCPKWAEASERTLKTIVCAMVIRKMLVDDDHLGVTNAQQTAGSFSESFTYSNPMGDLYLTRAEKARLGVGVPHAFHLDMAGGNR</sequence>
<protein>
    <submittedName>
        <fullName evidence="1">Phage protein</fullName>
    </submittedName>
</protein>